<dbReference type="GO" id="GO:0005886">
    <property type="term" value="C:plasma membrane"/>
    <property type="evidence" value="ECO:0007669"/>
    <property type="project" value="UniProtKB-SubCell"/>
</dbReference>
<sequence length="425" mass="45685">MNLKQTIKLAAKSIAARKGRTFLTMLGVIIGLAAVIILVTYAQGTTKQMMDLMKSMGSNQIQVSAYKWTGGSSDDVVFNSLYNYCKQLDDLVVGVTPNQYCWFTVQYGAKNSNNMYSDDGSVQPPQIYMGSDQWAACNNATIAKGRDLTYLDVQSGSQVCVLGSKAAKTFFNYANPIGETMLFDGVPFKVIGVYAPRINEESLTEETQYYSQQDNFILLPYTTTRAFQIAGSGNVSTSNSEFIVKAKDSASTQEAAARLEGFLKGLIGDSKTGNSYGSYYVNLPDQYIDSTEEANKSQQMLLGGIAAISLIVGGIGIMNIMLVTVTERTREIGIRKAIGAERRSIIIQFLIEACMICGLGGILGIAVGYVGTLIVCKQTLGIILLPNAGITVGAFVISVGLGIIFGLYPAIKASGLQPVEALRAD</sequence>
<dbReference type="GO" id="GO:0022857">
    <property type="term" value="F:transmembrane transporter activity"/>
    <property type="evidence" value="ECO:0007669"/>
    <property type="project" value="TreeGrafter"/>
</dbReference>
<evidence type="ECO:0000259" key="8">
    <source>
        <dbReference type="Pfam" id="PF12704"/>
    </source>
</evidence>
<evidence type="ECO:0000256" key="2">
    <source>
        <dbReference type="ARBA" id="ARBA00022475"/>
    </source>
</evidence>
<dbReference type="InterPro" id="IPR050250">
    <property type="entry name" value="Macrolide_Exporter_MacB"/>
</dbReference>
<feature type="domain" description="ABC3 transporter permease C-terminal" evidence="7">
    <location>
        <begin position="305"/>
        <end position="418"/>
    </location>
</feature>
<dbReference type="Pfam" id="PF02687">
    <property type="entry name" value="FtsX"/>
    <property type="match status" value="1"/>
</dbReference>
<evidence type="ECO:0000313" key="9">
    <source>
        <dbReference type="EMBL" id="HJG86979.1"/>
    </source>
</evidence>
<dbReference type="Proteomes" id="UP000760668">
    <property type="component" value="Unassembled WGS sequence"/>
</dbReference>
<feature type="transmembrane region" description="Helical" evidence="6">
    <location>
        <begin position="345"/>
        <end position="370"/>
    </location>
</feature>
<name>A0A921ST91_9FIRM</name>
<evidence type="ECO:0000256" key="3">
    <source>
        <dbReference type="ARBA" id="ARBA00022692"/>
    </source>
</evidence>
<comment type="subcellular location">
    <subcellularLocation>
        <location evidence="1">Cell membrane</location>
        <topology evidence="1">Multi-pass membrane protein</topology>
    </subcellularLocation>
</comment>
<dbReference type="PANTHER" id="PTHR30572">
    <property type="entry name" value="MEMBRANE COMPONENT OF TRANSPORTER-RELATED"/>
    <property type="match status" value="1"/>
</dbReference>
<evidence type="ECO:0000313" key="10">
    <source>
        <dbReference type="Proteomes" id="UP000760668"/>
    </source>
</evidence>
<dbReference type="PANTHER" id="PTHR30572:SF15">
    <property type="entry name" value="ABC TRANSPORTER PERMEASE"/>
    <property type="match status" value="1"/>
</dbReference>
<protein>
    <submittedName>
        <fullName evidence="9">ABC transporter permease</fullName>
    </submittedName>
</protein>
<accession>A0A921ST91</accession>
<keyword evidence="3 6" id="KW-0812">Transmembrane</keyword>
<dbReference type="RefSeq" id="WP_295368249.1">
    <property type="nucleotide sequence ID" value="NZ_DYUC01000082.1"/>
</dbReference>
<keyword evidence="4 6" id="KW-1133">Transmembrane helix</keyword>
<feature type="transmembrane region" description="Helical" evidence="6">
    <location>
        <begin position="21"/>
        <end position="42"/>
    </location>
</feature>
<feature type="transmembrane region" description="Helical" evidence="6">
    <location>
        <begin position="382"/>
        <end position="408"/>
    </location>
</feature>
<feature type="domain" description="MacB-like periplasmic core" evidence="8">
    <location>
        <begin position="21"/>
        <end position="260"/>
    </location>
</feature>
<keyword evidence="5 6" id="KW-0472">Membrane</keyword>
<reference evidence="9" key="2">
    <citation type="submission" date="2021-09" db="EMBL/GenBank/DDBJ databases">
        <authorList>
            <person name="Gilroy R."/>
        </authorList>
    </citation>
    <scope>NUCLEOTIDE SEQUENCE</scope>
    <source>
        <strain evidence="9">CHK179-5677</strain>
    </source>
</reference>
<evidence type="ECO:0000256" key="5">
    <source>
        <dbReference type="ARBA" id="ARBA00023136"/>
    </source>
</evidence>
<evidence type="ECO:0000259" key="7">
    <source>
        <dbReference type="Pfam" id="PF02687"/>
    </source>
</evidence>
<reference evidence="9" key="1">
    <citation type="journal article" date="2021" name="PeerJ">
        <title>Extensive microbial diversity within the chicken gut microbiome revealed by metagenomics and culture.</title>
        <authorList>
            <person name="Gilroy R."/>
            <person name="Ravi A."/>
            <person name="Getino M."/>
            <person name="Pursley I."/>
            <person name="Horton D.L."/>
            <person name="Alikhan N.F."/>
            <person name="Baker D."/>
            <person name="Gharbi K."/>
            <person name="Hall N."/>
            <person name="Watson M."/>
            <person name="Adriaenssens E.M."/>
            <person name="Foster-Nyarko E."/>
            <person name="Jarju S."/>
            <person name="Secka A."/>
            <person name="Antonio M."/>
            <person name="Oren A."/>
            <person name="Chaudhuri R.R."/>
            <person name="La Ragione R."/>
            <person name="Hildebrand F."/>
            <person name="Pallen M.J."/>
        </authorList>
    </citation>
    <scope>NUCLEOTIDE SEQUENCE</scope>
    <source>
        <strain evidence="9">CHK179-5677</strain>
    </source>
</reference>
<proteinExistence type="predicted"/>
<organism evidence="9 10">
    <name type="scientific">Pseudoflavonifractor capillosus</name>
    <dbReference type="NCBI Taxonomy" id="106588"/>
    <lineage>
        <taxon>Bacteria</taxon>
        <taxon>Bacillati</taxon>
        <taxon>Bacillota</taxon>
        <taxon>Clostridia</taxon>
        <taxon>Eubacteriales</taxon>
        <taxon>Oscillospiraceae</taxon>
        <taxon>Pseudoflavonifractor</taxon>
    </lineage>
</organism>
<dbReference type="InterPro" id="IPR003838">
    <property type="entry name" value="ABC3_permease_C"/>
</dbReference>
<feature type="transmembrane region" description="Helical" evidence="6">
    <location>
        <begin position="300"/>
        <end position="325"/>
    </location>
</feature>
<comment type="caution">
    <text evidence="9">The sequence shown here is derived from an EMBL/GenBank/DDBJ whole genome shotgun (WGS) entry which is preliminary data.</text>
</comment>
<evidence type="ECO:0000256" key="1">
    <source>
        <dbReference type="ARBA" id="ARBA00004651"/>
    </source>
</evidence>
<dbReference type="Pfam" id="PF12704">
    <property type="entry name" value="MacB_PCD"/>
    <property type="match status" value="1"/>
</dbReference>
<evidence type="ECO:0000256" key="4">
    <source>
        <dbReference type="ARBA" id="ARBA00022989"/>
    </source>
</evidence>
<dbReference type="AlphaFoldDB" id="A0A921ST91"/>
<dbReference type="InterPro" id="IPR025857">
    <property type="entry name" value="MacB_PCD"/>
</dbReference>
<gene>
    <name evidence="9" type="ORF">K8V01_08170</name>
</gene>
<dbReference type="EMBL" id="DYUC01000082">
    <property type="protein sequence ID" value="HJG86979.1"/>
    <property type="molecule type" value="Genomic_DNA"/>
</dbReference>
<keyword evidence="2" id="KW-1003">Cell membrane</keyword>
<evidence type="ECO:0000256" key="6">
    <source>
        <dbReference type="SAM" id="Phobius"/>
    </source>
</evidence>